<protein>
    <submittedName>
        <fullName evidence="8">ABC transporter permease</fullName>
    </submittedName>
</protein>
<dbReference type="Proteomes" id="UP000769780">
    <property type="component" value="Unassembled WGS sequence"/>
</dbReference>
<keyword evidence="2" id="KW-1003">Cell membrane</keyword>
<evidence type="ECO:0000256" key="6">
    <source>
        <dbReference type="SAM" id="Phobius"/>
    </source>
</evidence>
<feature type="transmembrane region" description="Helical" evidence="6">
    <location>
        <begin position="190"/>
        <end position="211"/>
    </location>
</feature>
<keyword evidence="3 6" id="KW-0812">Transmembrane</keyword>
<keyword evidence="5 6" id="KW-0472">Membrane</keyword>
<reference evidence="8 9" key="1">
    <citation type="submission" date="2020-07" db="EMBL/GenBank/DDBJ databases">
        <title>Fungal Genomes of the International Space Station.</title>
        <authorList>
            <person name="Seuylemezian A."/>
            <person name="Singh N.K."/>
            <person name="Wood J."/>
            <person name="Venkateswaran K."/>
        </authorList>
    </citation>
    <scope>NUCLEOTIDE SEQUENCE [LARGE SCALE GENOMIC DNA]</scope>
    <source>
        <strain evidence="8 9">PL-B2</strain>
    </source>
</reference>
<dbReference type="Pfam" id="PF12698">
    <property type="entry name" value="ABC2_membrane_3"/>
    <property type="match status" value="1"/>
</dbReference>
<feature type="transmembrane region" description="Helical" evidence="6">
    <location>
        <begin position="364"/>
        <end position="384"/>
    </location>
</feature>
<comment type="caution">
    <text evidence="8">The sequence shown here is derived from an EMBL/GenBank/DDBJ whole genome shotgun (WGS) entry which is preliminary data.</text>
</comment>
<feature type="transmembrane region" description="Helical" evidence="6">
    <location>
        <begin position="21"/>
        <end position="42"/>
    </location>
</feature>
<feature type="transmembrane region" description="Helical" evidence="6">
    <location>
        <begin position="278"/>
        <end position="301"/>
    </location>
</feature>
<dbReference type="PANTHER" id="PTHR30294:SF29">
    <property type="entry name" value="MULTIDRUG ABC TRANSPORTER PERMEASE YBHS-RELATED"/>
    <property type="match status" value="1"/>
</dbReference>
<evidence type="ECO:0000256" key="1">
    <source>
        <dbReference type="ARBA" id="ARBA00004651"/>
    </source>
</evidence>
<evidence type="ECO:0000259" key="7">
    <source>
        <dbReference type="Pfam" id="PF12698"/>
    </source>
</evidence>
<gene>
    <name evidence="8" type="ORF">H0185_17475</name>
</gene>
<accession>A0ABS7K8G7</accession>
<sequence length="413" mass="46517">MRNSFKVAKWELKRNIKNKSFIISLFLTPILFIVFATVPTLLENSDEQESVHVYIKDELNSWSEMEKVLAALEVEWDVNMTTEPEAELLERLQEQENTAYIALTEAALEEGKIQVYLSENVEDTFTYQLNGLEEPLRQLQLQKLGLSTEEIEVLTKGVIFEEVPLTEAEETAMGDPEGITAGAEEQLKRIVPGATAGIILFSVVITGMMIFQSASQEKKEKVAEIVLSSLTPEELMNGKIIGYFGLGMVQVFVWMLFAIPIITWFFEFPLFSYLVVPELLLLLFISFAGYLLFAAIFVGLGATVEDMNATSNFQAMVMMLPFLPAIIIGPVLSNPSGLIAQIGSYFPLTSPAILLFRLSVLEEWPWVEIIISLVLLVSSIWLFMKLAGKIFKTGILMYGKNATPQEIWKWIRQ</sequence>
<feature type="transmembrane region" description="Helical" evidence="6">
    <location>
        <begin position="240"/>
        <end position="266"/>
    </location>
</feature>
<dbReference type="InterPro" id="IPR013525">
    <property type="entry name" value="ABC2_TM"/>
</dbReference>
<evidence type="ECO:0000256" key="3">
    <source>
        <dbReference type="ARBA" id="ARBA00022692"/>
    </source>
</evidence>
<evidence type="ECO:0000256" key="5">
    <source>
        <dbReference type="ARBA" id="ARBA00023136"/>
    </source>
</evidence>
<name>A0ABS7K8G7_9BACI</name>
<keyword evidence="9" id="KW-1185">Reference proteome</keyword>
<evidence type="ECO:0000313" key="9">
    <source>
        <dbReference type="Proteomes" id="UP000769780"/>
    </source>
</evidence>
<keyword evidence="4 6" id="KW-1133">Transmembrane helix</keyword>
<comment type="subcellular location">
    <subcellularLocation>
        <location evidence="1">Cell membrane</location>
        <topology evidence="1">Multi-pass membrane protein</topology>
    </subcellularLocation>
</comment>
<evidence type="ECO:0000256" key="2">
    <source>
        <dbReference type="ARBA" id="ARBA00022475"/>
    </source>
</evidence>
<proteinExistence type="predicted"/>
<dbReference type="RefSeq" id="WP_221874781.1">
    <property type="nucleotide sequence ID" value="NZ_JACWFH010000025.1"/>
</dbReference>
<organism evidence="8 9">
    <name type="scientific">Mesobacillus maritimus</name>
    <dbReference type="NCBI Taxonomy" id="1643336"/>
    <lineage>
        <taxon>Bacteria</taxon>
        <taxon>Bacillati</taxon>
        <taxon>Bacillota</taxon>
        <taxon>Bacilli</taxon>
        <taxon>Bacillales</taxon>
        <taxon>Bacillaceae</taxon>
        <taxon>Mesobacillus</taxon>
    </lineage>
</organism>
<evidence type="ECO:0000256" key="4">
    <source>
        <dbReference type="ARBA" id="ARBA00022989"/>
    </source>
</evidence>
<feature type="domain" description="ABC-2 type transporter transmembrane" evidence="7">
    <location>
        <begin position="19"/>
        <end position="387"/>
    </location>
</feature>
<dbReference type="PANTHER" id="PTHR30294">
    <property type="entry name" value="MEMBRANE COMPONENT OF ABC TRANSPORTER YHHJ-RELATED"/>
    <property type="match status" value="1"/>
</dbReference>
<evidence type="ECO:0000313" key="8">
    <source>
        <dbReference type="EMBL" id="MBY0098557.1"/>
    </source>
</evidence>
<dbReference type="InterPro" id="IPR051449">
    <property type="entry name" value="ABC-2_transporter_component"/>
</dbReference>
<dbReference type="EMBL" id="JACWFH010000025">
    <property type="protein sequence ID" value="MBY0098557.1"/>
    <property type="molecule type" value="Genomic_DNA"/>
</dbReference>